<evidence type="ECO:0000256" key="4">
    <source>
        <dbReference type="ARBA" id="ARBA00022729"/>
    </source>
</evidence>
<comment type="subcellular location">
    <subcellularLocation>
        <location evidence="1">Secreted</location>
    </subcellularLocation>
</comment>
<name>A0AAD4RBH8_9BILA</name>
<dbReference type="PANTHER" id="PTHR21700">
    <property type="entry name" value="TRANSTHYRETIN-LIKE FAMILY PROTEIN-RELATED"/>
    <property type="match status" value="1"/>
</dbReference>
<sequence length="150" mass="17414">MKWIFFATVLPLVSGQIVWIDYYNWSVSVSGRIMCGSQPMSGVKVQLYDSDWGINRDDLMAETYADCQGNFQINGTMSTLFESNFKPYLYIFHKCNYPSSANCIYKVTKWLGREYWNANNRTLNADLLDQEYIDHTQHCHDDVGKMCTKS</sequence>
<evidence type="ECO:0000256" key="2">
    <source>
        <dbReference type="ARBA" id="ARBA00010112"/>
    </source>
</evidence>
<keyword evidence="3" id="KW-0964">Secreted</keyword>
<dbReference type="Proteomes" id="UP001201812">
    <property type="component" value="Unassembled WGS sequence"/>
</dbReference>
<feature type="signal peptide" evidence="5">
    <location>
        <begin position="1"/>
        <end position="15"/>
    </location>
</feature>
<proteinExistence type="inferred from homology"/>
<dbReference type="InterPro" id="IPR001534">
    <property type="entry name" value="Transthyretin-like"/>
</dbReference>
<feature type="chain" id="PRO_5042060294" evidence="5">
    <location>
        <begin position="16"/>
        <end position="150"/>
    </location>
</feature>
<keyword evidence="4 5" id="KW-0732">Signal</keyword>
<dbReference type="Gene3D" id="2.60.40.3330">
    <property type="match status" value="1"/>
</dbReference>
<reference evidence="6" key="1">
    <citation type="submission" date="2022-01" db="EMBL/GenBank/DDBJ databases">
        <title>Genome Sequence Resource for Two Populations of Ditylenchus destructor, the Migratory Endoparasitic Phytonematode.</title>
        <authorList>
            <person name="Zhang H."/>
            <person name="Lin R."/>
            <person name="Xie B."/>
        </authorList>
    </citation>
    <scope>NUCLEOTIDE SEQUENCE</scope>
    <source>
        <strain evidence="6">BazhouSP</strain>
    </source>
</reference>
<comment type="similarity">
    <text evidence="2">Belongs to the nematode transthyretin-like family.</text>
</comment>
<dbReference type="GO" id="GO:0009986">
    <property type="term" value="C:cell surface"/>
    <property type="evidence" value="ECO:0007669"/>
    <property type="project" value="InterPro"/>
</dbReference>
<comment type="caution">
    <text evidence="6">The sequence shown here is derived from an EMBL/GenBank/DDBJ whole genome shotgun (WGS) entry which is preliminary data.</text>
</comment>
<evidence type="ECO:0000256" key="5">
    <source>
        <dbReference type="SAM" id="SignalP"/>
    </source>
</evidence>
<accession>A0AAD4RBH8</accession>
<evidence type="ECO:0000256" key="3">
    <source>
        <dbReference type="ARBA" id="ARBA00022525"/>
    </source>
</evidence>
<keyword evidence="7" id="KW-1185">Reference proteome</keyword>
<dbReference type="Pfam" id="PF01060">
    <property type="entry name" value="TTR-52"/>
    <property type="match status" value="1"/>
</dbReference>
<dbReference type="InterPro" id="IPR038479">
    <property type="entry name" value="Transthyretin-like_sf"/>
</dbReference>
<organism evidence="6 7">
    <name type="scientific">Ditylenchus destructor</name>
    <dbReference type="NCBI Taxonomy" id="166010"/>
    <lineage>
        <taxon>Eukaryota</taxon>
        <taxon>Metazoa</taxon>
        <taxon>Ecdysozoa</taxon>
        <taxon>Nematoda</taxon>
        <taxon>Chromadorea</taxon>
        <taxon>Rhabditida</taxon>
        <taxon>Tylenchina</taxon>
        <taxon>Tylenchomorpha</taxon>
        <taxon>Sphaerularioidea</taxon>
        <taxon>Anguinidae</taxon>
        <taxon>Anguininae</taxon>
        <taxon>Ditylenchus</taxon>
    </lineage>
</organism>
<dbReference type="EMBL" id="JAKKPZ010000001">
    <property type="protein sequence ID" value="KAI1729588.1"/>
    <property type="molecule type" value="Genomic_DNA"/>
</dbReference>
<evidence type="ECO:0000313" key="6">
    <source>
        <dbReference type="EMBL" id="KAI1729588.1"/>
    </source>
</evidence>
<dbReference type="GO" id="GO:0005576">
    <property type="term" value="C:extracellular region"/>
    <property type="evidence" value="ECO:0007669"/>
    <property type="project" value="UniProtKB-SubCell"/>
</dbReference>
<evidence type="ECO:0000256" key="1">
    <source>
        <dbReference type="ARBA" id="ARBA00004613"/>
    </source>
</evidence>
<gene>
    <name evidence="6" type="ORF">DdX_01836</name>
</gene>
<dbReference type="AlphaFoldDB" id="A0AAD4RBH8"/>
<evidence type="ECO:0000313" key="7">
    <source>
        <dbReference type="Proteomes" id="UP001201812"/>
    </source>
</evidence>
<protein>
    <submittedName>
        <fullName evidence="6">Transthyretin-like family domain-containing protein</fullName>
    </submittedName>
</protein>